<evidence type="ECO:0000256" key="1">
    <source>
        <dbReference type="ARBA" id="ARBA00001947"/>
    </source>
</evidence>
<evidence type="ECO:0000313" key="8">
    <source>
        <dbReference type="EMBL" id="CBN73892.1"/>
    </source>
</evidence>
<evidence type="ECO:0000259" key="7">
    <source>
        <dbReference type="Pfam" id="PF02900"/>
    </source>
</evidence>
<sequence length="273" mass="30049">MKQIDATSAAAQWYRTFTKKWAKPSAIVVVSAHWEGRGAVKVTTGEKHPLFFDYYGFPDYCYDLEYAPPGHPELARRIIELLEADGFNARGDDSRGYDHGTFIPLKLMYPDADVPVVQVSLLGGLDPEKHLKMGKTLKKLVDERDVLIVGSGQATHGRGSDHRPYPPGKGAPKEEAFVDWLKETAASPAVTPEERQRRLREWERDAPHGRNAHPREEHLLPLHVAAGCTGFQPGSIIFDDFAMGHMSLACVGFWPGGGEGEAKGGDDEGVCST</sequence>
<dbReference type="PIRSF" id="PIRSF006157">
    <property type="entry name" value="Doxgns_DODA"/>
    <property type="match status" value="1"/>
</dbReference>
<evidence type="ECO:0000313" key="9">
    <source>
        <dbReference type="Proteomes" id="UP000002630"/>
    </source>
</evidence>
<organism evidence="8 9">
    <name type="scientific">Ectocarpus siliculosus</name>
    <name type="common">Brown alga</name>
    <name type="synonym">Conferva siliculosa</name>
    <dbReference type="NCBI Taxonomy" id="2880"/>
    <lineage>
        <taxon>Eukaryota</taxon>
        <taxon>Sar</taxon>
        <taxon>Stramenopiles</taxon>
        <taxon>Ochrophyta</taxon>
        <taxon>PX clade</taxon>
        <taxon>Phaeophyceae</taxon>
        <taxon>Ectocarpales</taxon>
        <taxon>Ectocarpaceae</taxon>
        <taxon>Ectocarpus</taxon>
    </lineage>
</organism>
<dbReference type="PANTHER" id="PTHR30096">
    <property type="entry name" value="4,5-DOPA DIOXYGENASE EXTRADIOL-LIKE PROTEIN"/>
    <property type="match status" value="1"/>
</dbReference>
<dbReference type="GO" id="GO:0008198">
    <property type="term" value="F:ferrous iron binding"/>
    <property type="evidence" value="ECO:0007669"/>
    <property type="project" value="InterPro"/>
</dbReference>
<dbReference type="PANTHER" id="PTHR30096:SF0">
    <property type="entry name" value="4,5-DOPA DIOXYGENASE EXTRADIOL-LIKE PROTEIN"/>
    <property type="match status" value="1"/>
</dbReference>
<dbReference type="CDD" id="cd07363">
    <property type="entry name" value="45_DOPA_Dioxygenase"/>
    <property type="match status" value="1"/>
</dbReference>
<dbReference type="EMBL" id="FN648926">
    <property type="protein sequence ID" value="CBN73892.1"/>
    <property type="molecule type" value="Genomic_DNA"/>
</dbReference>
<dbReference type="SUPFAM" id="SSF53213">
    <property type="entry name" value="LigB-like"/>
    <property type="match status" value="1"/>
</dbReference>
<evidence type="ECO:0000256" key="2">
    <source>
        <dbReference type="ARBA" id="ARBA00007581"/>
    </source>
</evidence>
<comment type="cofactor">
    <cofactor evidence="1">
        <name>Zn(2+)</name>
        <dbReference type="ChEBI" id="CHEBI:29105"/>
    </cofactor>
</comment>
<protein>
    <recommendedName>
        <fullName evidence="7">Extradiol ring-cleavage dioxygenase class III enzyme subunit B domain-containing protein</fullName>
    </recommendedName>
</protein>
<dbReference type="InParanoid" id="D8LRX5"/>
<evidence type="ECO:0000256" key="6">
    <source>
        <dbReference type="SAM" id="MobiDB-lite"/>
    </source>
</evidence>
<reference evidence="8 9" key="1">
    <citation type="journal article" date="2010" name="Nature">
        <title>The Ectocarpus genome and the independent evolution of multicellularity in brown algae.</title>
        <authorList>
            <person name="Cock J.M."/>
            <person name="Sterck L."/>
            <person name="Rouze P."/>
            <person name="Scornet D."/>
            <person name="Allen A.E."/>
            <person name="Amoutzias G."/>
            <person name="Anthouard V."/>
            <person name="Artiguenave F."/>
            <person name="Aury J.M."/>
            <person name="Badger J.H."/>
            <person name="Beszteri B."/>
            <person name="Billiau K."/>
            <person name="Bonnet E."/>
            <person name="Bothwell J.H."/>
            <person name="Bowler C."/>
            <person name="Boyen C."/>
            <person name="Brownlee C."/>
            <person name="Carrano C.J."/>
            <person name="Charrier B."/>
            <person name="Cho G.Y."/>
            <person name="Coelho S.M."/>
            <person name="Collen J."/>
            <person name="Corre E."/>
            <person name="Da Silva C."/>
            <person name="Delage L."/>
            <person name="Delaroque N."/>
            <person name="Dittami S.M."/>
            <person name="Doulbeau S."/>
            <person name="Elias M."/>
            <person name="Farnham G."/>
            <person name="Gachon C.M."/>
            <person name="Gschloessl B."/>
            <person name="Heesch S."/>
            <person name="Jabbari K."/>
            <person name="Jubin C."/>
            <person name="Kawai H."/>
            <person name="Kimura K."/>
            <person name="Kloareg B."/>
            <person name="Kupper F.C."/>
            <person name="Lang D."/>
            <person name="Le Bail A."/>
            <person name="Leblanc C."/>
            <person name="Lerouge P."/>
            <person name="Lohr M."/>
            <person name="Lopez P.J."/>
            <person name="Martens C."/>
            <person name="Maumus F."/>
            <person name="Michel G."/>
            <person name="Miranda-Saavedra D."/>
            <person name="Morales J."/>
            <person name="Moreau H."/>
            <person name="Motomura T."/>
            <person name="Nagasato C."/>
            <person name="Napoli C.A."/>
            <person name="Nelson D.R."/>
            <person name="Nyvall-Collen P."/>
            <person name="Peters A.F."/>
            <person name="Pommier C."/>
            <person name="Potin P."/>
            <person name="Poulain J."/>
            <person name="Quesneville H."/>
            <person name="Read B."/>
            <person name="Rensing S.A."/>
            <person name="Ritter A."/>
            <person name="Rousvoal S."/>
            <person name="Samanta M."/>
            <person name="Samson G."/>
            <person name="Schroeder D.C."/>
            <person name="Segurens B."/>
            <person name="Strittmatter M."/>
            <person name="Tonon T."/>
            <person name="Tregear J.W."/>
            <person name="Valentin K."/>
            <person name="von Dassow P."/>
            <person name="Yamagishi T."/>
            <person name="Van de Peer Y."/>
            <person name="Wincker P."/>
        </authorList>
    </citation>
    <scope>NUCLEOTIDE SEQUENCE [LARGE SCALE GENOMIC DNA]</scope>
    <source>
        <strain evidence="9">Ec32 / CCAP1310/4</strain>
    </source>
</reference>
<comment type="similarity">
    <text evidence="2">Belongs to the DODA-type extradiol aromatic ring-opening dioxygenase family.</text>
</comment>
<dbReference type="STRING" id="2880.D8LRX5"/>
<keyword evidence="5" id="KW-0560">Oxidoreductase</keyword>
<keyword evidence="9" id="KW-1185">Reference proteome</keyword>
<dbReference type="OrthoDB" id="7396853at2759"/>
<dbReference type="eggNOG" id="ENOG502QS66">
    <property type="taxonomic scope" value="Eukaryota"/>
</dbReference>
<evidence type="ECO:0000256" key="5">
    <source>
        <dbReference type="ARBA" id="ARBA00023002"/>
    </source>
</evidence>
<accession>D8LRX5</accession>
<dbReference type="EMBL" id="FN649731">
    <property type="protein sequence ID" value="CBN73892.1"/>
    <property type="molecule type" value="Genomic_DNA"/>
</dbReference>
<dbReference type="AlphaFoldDB" id="D8LRX5"/>
<dbReference type="InterPro" id="IPR004183">
    <property type="entry name" value="Xdiol_dOase_suB"/>
</dbReference>
<evidence type="ECO:0000256" key="3">
    <source>
        <dbReference type="ARBA" id="ARBA00022723"/>
    </source>
</evidence>
<dbReference type="GO" id="GO:0008270">
    <property type="term" value="F:zinc ion binding"/>
    <property type="evidence" value="ECO:0007669"/>
    <property type="project" value="InterPro"/>
</dbReference>
<feature type="domain" description="Extradiol ring-cleavage dioxygenase class III enzyme subunit B" evidence="7">
    <location>
        <begin position="12"/>
        <end position="247"/>
    </location>
</feature>
<feature type="region of interest" description="Disordered" evidence="6">
    <location>
        <begin position="152"/>
        <end position="173"/>
    </location>
</feature>
<name>D8LRX5_ECTSI</name>
<dbReference type="GO" id="GO:0016702">
    <property type="term" value="F:oxidoreductase activity, acting on single donors with incorporation of molecular oxygen, incorporation of two atoms of oxygen"/>
    <property type="evidence" value="ECO:0007669"/>
    <property type="project" value="UniProtKB-ARBA"/>
</dbReference>
<dbReference type="Pfam" id="PF02900">
    <property type="entry name" value="LigB"/>
    <property type="match status" value="1"/>
</dbReference>
<evidence type="ECO:0000256" key="4">
    <source>
        <dbReference type="ARBA" id="ARBA00022833"/>
    </source>
</evidence>
<keyword evidence="4" id="KW-0862">Zinc</keyword>
<proteinExistence type="inferred from homology"/>
<dbReference type="Proteomes" id="UP000002630">
    <property type="component" value="Linkage Group LG06"/>
</dbReference>
<dbReference type="OMA" id="SVIDGFW"/>
<dbReference type="InterPro" id="IPR014436">
    <property type="entry name" value="Extradiol_dOase_DODA"/>
</dbReference>
<dbReference type="Gene3D" id="3.40.830.10">
    <property type="entry name" value="LigB-like"/>
    <property type="match status" value="1"/>
</dbReference>
<keyword evidence="3" id="KW-0479">Metal-binding</keyword>
<gene>
    <name evidence="8" type="ORF">Esi_0007_0234</name>
</gene>